<evidence type="ECO:0000256" key="10">
    <source>
        <dbReference type="ARBA" id="ARBA00023004"/>
    </source>
</evidence>
<dbReference type="SFLD" id="SFLDG01070">
    <property type="entry name" value="PLP-dependent"/>
    <property type="match status" value="1"/>
</dbReference>
<feature type="binding site" evidence="14">
    <location>
        <position position="118"/>
    </location>
    <ligand>
        <name>[4Fe-4S] cluster</name>
        <dbReference type="ChEBI" id="CHEBI:49883"/>
        <note>4Fe-4S-S-AdoMet</note>
    </ligand>
</feature>
<comment type="caution">
    <text evidence="17">The sequence shown here is derived from an EMBL/GenBank/DDBJ whole genome shotgun (WGS) entry which is preliminary data.</text>
</comment>
<sequence length="327" mass="36433">MRDASVSWQKILAQGFATKEALLDYLSLPHTLGSEGAQQQFKTRVPQGFAGRMQAGNPADPLLLQVLAVEQELKDVPGYGPDPLAEAAANPLQGLIHKYQGRVLLTLTGACAVNCRYCFRRHFPYQENNPGREGWRRVLDYIRRDPAIHEVILSGGDPLMAADVILGELIEALGEISHVRTLRFHTRIPVVLPERINSVLLAQLQASRLRKVMVIHCNHPQEIDESVDLACLALYQAGCQLLNQSVLLKGINDNPAVLAALSERLFDIKILPYYLHVLDKVKGAAHFDMPQEEALAIYRQLQTLLPGYLVPRLAREEAGKQHKTLLL</sequence>
<keyword evidence="7" id="KW-0949">S-adenosyl-L-methionine</keyword>
<comment type="cofactor">
    <cofactor evidence="2 15">
        <name>pyridoxal 5'-phosphate</name>
        <dbReference type="ChEBI" id="CHEBI:597326"/>
    </cofactor>
</comment>
<dbReference type="InterPro" id="IPR013785">
    <property type="entry name" value="Aldolase_TIM"/>
</dbReference>
<evidence type="ECO:0000259" key="16">
    <source>
        <dbReference type="PROSITE" id="PS51918"/>
    </source>
</evidence>
<feature type="binding site" evidence="14">
    <location>
        <position position="111"/>
    </location>
    <ligand>
        <name>[4Fe-4S] cluster</name>
        <dbReference type="ChEBI" id="CHEBI:49883"/>
        <note>4Fe-4S-S-AdoMet</note>
    </ligand>
</feature>
<dbReference type="NCBIfam" id="TIGR03821">
    <property type="entry name" value="EFP_modif_epmB"/>
    <property type="match status" value="1"/>
</dbReference>
<keyword evidence="11 14" id="KW-0411">Iron-sulfur</keyword>
<dbReference type="PANTHER" id="PTHR30538">
    <property type="entry name" value="LYSINE 2,3-AMINOMUTASE-RELATED"/>
    <property type="match status" value="1"/>
</dbReference>
<dbReference type="InterPro" id="IPR058240">
    <property type="entry name" value="rSAM_sf"/>
</dbReference>
<organism evidence="17 18">
    <name type="scientific">Legionella erythra</name>
    <dbReference type="NCBI Taxonomy" id="448"/>
    <lineage>
        <taxon>Bacteria</taxon>
        <taxon>Pseudomonadati</taxon>
        <taxon>Pseudomonadota</taxon>
        <taxon>Gammaproteobacteria</taxon>
        <taxon>Legionellales</taxon>
        <taxon>Legionellaceae</taxon>
        <taxon>Legionella</taxon>
    </lineage>
</organism>
<dbReference type="Gene3D" id="3.20.20.70">
    <property type="entry name" value="Aldolase class I"/>
    <property type="match status" value="1"/>
</dbReference>
<feature type="domain" description="Radical SAM core" evidence="16">
    <location>
        <begin position="97"/>
        <end position="312"/>
    </location>
</feature>
<dbReference type="OrthoDB" id="9770937at2"/>
<evidence type="ECO:0000256" key="4">
    <source>
        <dbReference type="ARBA" id="ARBA00008703"/>
    </source>
</evidence>
<proteinExistence type="inferred from homology"/>
<dbReference type="Pfam" id="PF04055">
    <property type="entry name" value="Radical_SAM"/>
    <property type="match status" value="1"/>
</dbReference>
<dbReference type="SFLD" id="SFLDS00029">
    <property type="entry name" value="Radical_SAM"/>
    <property type="match status" value="1"/>
</dbReference>
<evidence type="ECO:0000256" key="13">
    <source>
        <dbReference type="ARBA" id="ARBA00030756"/>
    </source>
</evidence>
<dbReference type="EMBL" id="LNYA01000003">
    <property type="protein sequence ID" value="KTC99350.1"/>
    <property type="molecule type" value="Genomic_DNA"/>
</dbReference>
<evidence type="ECO:0000256" key="2">
    <source>
        <dbReference type="ARBA" id="ARBA00001933"/>
    </source>
</evidence>
<reference evidence="17 18" key="1">
    <citation type="submission" date="2015-11" db="EMBL/GenBank/DDBJ databases">
        <title>Genomic analysis of 38 Legionella species identifies large and diverse effector repertoires.</title>
        <authorList>
            <person name="Burstein D."/>
            <person name="Amaro F."/>
            <person name="Zusman T."/>
            <person name="Lifshitz Z."/>
            <person name="Cohen O."/>
            <person name="Gilbert J.A."/>
            <person name="Pupko T."/>
            <person name="Shuman H.A."/>
            <person name="Segal G."/>
        </authorList>
    </citation>
    <scope>NUCLEOTIDE SEQUENCE [LARGE SCALE GENOMIC DNA]</scope>
    <source>
        <strain evidence="17 18">SE-32A-C8</strain>
    </source>
</reference>
<gene>
    <name evidence="17" type="ORF">Lery_0251</name>
</gene>
<dbReference type="RefSeq" id="WP_058525433.1">
    <property type="nucleotide sequence ID" value="NZ_CAAAHY010000018.1"/>
</dbReference>
<keyword evidence="6 14" id="KW-0004">4Fe-4S</keyword>
<dbReference type="NCBIfam" id="TIGR00238">
    <property type="entry name" value="KamA family radical SAM protein"/>
    <property type="match status" value="1"/>
</dbReference>
<dbReference type="InterPro" id="IPR003739">
    <property type="entry name" value="Lys_aminomutase/Glu_NH3_mut"/>
</dbReference>
<evidence type="ECO:0000256" key="6">
    <source>
        <dbReference type="ARBA" id="ARBA00022485"/>
    </source>
</evidence>
<dbReference type="Proteomes" id="UP000054773">
    <property type="component" value="Unassembled WGS sequence"/>
</dbReference>
<evidence type="ECO:0000256" key="8">
    <source>
        <dbReference type="ARBA" id="ARBA00022723"/>
    </source>
</evidence>
<dbReference type="GO" id="GO:0046872">
    <property type="term" value="F:metal ion binding"/>
    <property type="evidence" value="ECO:0007669"/>
    <property type="project" value="UniProtKB-KW"/>
</dbReference>
<feature type="modified residue" description="N6-(pyridoxal phosphate)lysine" evidence="15">
    <location>
        <position position="323"/>
    </location>
</feature>
<dbReference type="CDD" id="cd01335">
    <property type="entry name" value="Radical_SAM"/>
    <property type="match status" value="1"/>
</dbReference>
<evidence type="ECO:0000313" key="17">
    <source>
        <dbReference type="EMBL" id="KTC99350.1"/>
    </source>
</evidence>
<dbReference type="InterPro" id="IPR022462">
    <property type="entry name" value="EpmB"/>
</dbReference>
<evidence type="ECO:0000256" key="14">
    <source>
        <dbReference type="PIRSR" id="PIRSR004911-1"/>
    </source>
</evidence>
<dbReference type="AlphaFoldDB" id="A0A0W0TV84"/>
<keyword evidence="10" id="KW-0408">Iron</keyword>
<evidence type="ECO:0000256" key="5">
    <source>
        <dbReference type="ARBA" id="ARBA00022363"/>
    </source>
</evidence>
<feature type="binding site" evidence="14">
    <location>
        <position position="115"/>
    </location>
    <ligand>
        <name>[4Fe-4S] cluster</name>
        <dbReference type="ChEBI" id="CHEBI:49883"/>
        <note>4Fe-4S-S-AdoMet</note>
    </ligand>
</feature>
<evidence type="ECO:0000256" key="1">
    <source>
        <dbReference type="ARBA" id="ARBA00001352"/>
    </source>
</evidence>
<comment type="catalytic activity">
    <reaction evidence="1">
        <text>L-lysine = D-beta-lysine</text>
        <dbReference type="Rhea" id="RHEA:44148"/>
        <dbReference type="ChEBI" id="CHEBI:32551"/>
        <dbReference type="ChEBI" id="CHEBI:84138"/>
    </reaction>
</comment>
<name>A0A0W0TV84_LEGER</name>
<dbReference type="SFLD" id="SFLDF00314">
    <property type="entry name" value="L-lysine_2_3-aminomutase_(yjeK"/>
    <property type="match status" value="1"/>
</dbReference>
<evidence type="ECO:0000256" key="7">
    <source>
        <dbReference type="ARBA" id="ARBA00022691"/>
    </source>
</evidence>
<dbReference type="SUPFAM" id="SSF102114">
    <property type="entry name" value="Radical SAM enzymes"/>
    <property type="match status" value="1"/>
</dbReference>
<dbReference type="PIRSF" id="PIRSF004911">
    <property type="entry name" value="DUF160"/>
    <property type="match status" value="1"/>
</dbReference>
<keyword evidence="18" id="KW-1185">Reference proteome</keyword>
<dbReference type="STRING" id="448.Lery_0251"/>
<evidence type="ECO:0000256" key="11">
    <source>
        <dbReference type="ARBA" id="ARBA00023014"/>
    </source>
</evidence>
<evidence type="ECO:0000256" key="9">
    <source>
        <dbReference type="ARBA" id="ARBA00022898"/>
    </source>
</evidence>
<evidence type="ECO:0000256" key="3">
    <source>
        <dbReference type="ARBA" id="ARBA00001966"/>
    </source>
</evidence>
<evidence type="ECO:0000313" key="18">
    <source>
        <dbReference type="Proteomes" id="UP000054773"/>
    </source>
</evidence>
<comment type="similarity">
    <text evidence="4">Belongs to the radical SAM superfamily. KamA family.</text>
</comment>
<keyword evidence="9 15" id="KW-0663">Pyridoxal phosphate</keyword>
<evidence type="ECO:0000256" key="15">
    <source>
        <dbReference type="PIRSR" id="PIRSR603739-50"/>
    </source>
</evidence>
<dbReference type="PROSITE" id="PS51918">
    <property type="entry name" value="RADICAL_SAM"/>
    <property type="match status" value="1"/>
</dbReference>
<evidence type="ECO:0000256" key="12">
    <source>
        <dbReference type="ARBA" id="ARBA00023235"/>
    </source>
</evidence>
<dbReference type="PATRIC" id="fig|448.7.peg.261"/>
<keyword evidence="8 14" id="KW-0479">Metal-binding</keyword>
<dbReference type="InterPro" id="IPR007197">
    <property type="entry name" value="rSAM"/>
</dbReference>
<accession>A0A0W0TV84</accession>
<comment type="cofactor">
    <cofactor evidence="3">
        <name>[4Fe-4S] cluster</name>
        <dbReference type="ChEBI" id="CHEBI:49883"/>
    </cofactor>
</comment>
<dbReference type="PANTHER" id="PTHR30538:SF1">
    <property type="entry name" value="L-LYSINE 2,3-AMINOMUTASE"/>
    <property type="match status" value="1"/>
</dbReference>
<dbReference type="GO" id="GO:0051539">
    <property type="term" value="F:4 iron, 4 sulfur cluster binding"/>
    <property type="evidence" value="ECO:0007669"/>
    <property type="project" value="UniProtKB-KW"/>
</dbReference>
<protein>
    <recommendedName>
        <fullName evidence="5">L-lysine 2,3-aminomutase</fullName>
    </recommendedName>
    <alternativeName>
        <fullName evidence="13">EF-P post-translational modification enzyme B</fullName>
    </alternativeName>
</protein>
<dbReference type="GO" id="GO:0016853">
    <property type="term" value="F:isomerase activity"/>
    <property type="evidence" value="ECO:0007669"/>
    <property type="project" value="UniProtKB-KW"/>
</dbReference>
<keyword evidence="12 17" id="KW-0413">Isomerase</keyword>